<keyword evidence="3 6" id="KW-0808">Transferase</keyword>
<evidence type="ECO:0000256" key="4">
    <source>
        <dbReference type="ARBA" id="ARBA00022691"/>
    </source>
</evidence>
<dbReference type="SUPFAM" id="SSF53335">
    <property type="entry name" value="S-adenosyl-L-methionine-dependent methyltransferases"/>
    <property type="match status" value="1"/>
</dbReference>
<keyword evidence="4" id="KW-0949">S-adenosyl-L-methionine</keyword>
<evidence type="ECO:0000256" key="5">
    <source>
        <dbReference type="SAM" id="MobiDB-lite"/>
    </source>
</evidence>
<feature type="compositionally biased region" description="Basic and acidic residues" evidence="5">
    <location>
        <begin position="26"/>
        <end position="42"/>
    </location>
</feature>
<dbReference type="InterPro" id="IPR043151">
    <property type="entry name" value="BAH_sf"/>
</dbReference>
<dbReference type="EC" id="2.1.1.37" evidence="1"/>
<sequence>MPAHIKVKYSSGHAADAAARKKKGKCKEGDSISEPDLERKTSNEKRLATLDIFAGCGGLSEGLHQSGVSSTKWAIEYEEPAGNAFKANHPEALVFIDNCNVILRAIMEKCGDIEDCISTTEAAELASKLDEKD</sequence>
<keyword evidence="2 6" id="KW-0489">Methyltransferase</keyword>
<organism evidence="6 7">
    <name type="scientific">Trifolium medium</name>
    <dbReference type="NCBI Taxonomy" id="97028"/>
    <lineage>
        <taxon>Eukaryota</taxon>
        <taxon>Viridiplantae</taxon>
        <taxon>Streptophyta</taxon>
        <taxon>Embryophyta</taxon>
        <taxon>Tracheophyta</taxon>
        <taxon>Spermatophyta</taxon>
        <taxon>Magnoliopsida</taxon>
        <taxon>eudicotyledons</taxon>
        <taxon>Gunneridae</taxon>
        <taxon>Pentapetalae</taxon>
        <taxon>rosids</taxon>
        <taxon>fabids</taxon>
        <taxon>Fabales</taxon>
        <taxon>Fabaceae</taxon>
        <taxon>Papilionoideae</taxon>
        <taxon>50 kb inversion clade</taxon>
        <taxon>NPAAA clade</taxon>
        <taxon>Hologalegina</taxon>
        <taxon>IRL clade</taxon>
        <taxon>Trifolieae</taxon>
        <taxon>Trifolium</taxon>
    </lineage>
</organism>
<accession>A0A392NXC0</accession>
<dbReference type="InterPro" id="IPR029063">
    <property type="entry name" value="SAM-dependent_MTases_sf"/>
</dbReference>
<evidence type="ECO:0000313" key="6">
    <source>
        <dbReference type="EMBL" id="MCI04451.1"/>
    </source>
</evidence>
<evidence type="ECO:0000313" key="7">
    <source>
        <dbReference type="Proteomes" id="UP000265520"/>
    </source>
</evidence>
<dbReference type="Gene3D" id="3.40.50.150">
    <property type="entry name" value="Vaccinia Virus protein VP39"/>
    <property type="match status" value="1"/>
</dbReference>
<name>A0A392NXC0_9FABA</name>
<dbReference type="GO" id="GO:0003677">
    <property type="term" value="F:DNA binding"/>
    <property type="evidence" value="ECO:0007669"/>
    <property type="project" value="TreeGrafter"/>
</dbReference>
<protein>
    <recommendedName>
        <fullName evidence="1">DNA (cytosine-5-)-methyltransferase</fullName>
        <ecNumber evidence="1">2.1.1.37</ecNumber>
    </recommendedName>
</protein>
<keyword evidence="7" id="KW-1185">Reference proteome</keyword>
<evidence type="ECO:0000256" key="1">
    <source>
        <dbReference type="ARBA" id="ARBA00011975"/>
    </source>
</evidence>
<dbReference type="InterPro" id="IPR001525">
    <property type="entry name" value="C5_MeTfrase"/>
</dbReference>
<dbReference type="GO" id="GO:0003886">
    <property type="term" value="F:DNA (cytosine-5-)-methyltransferase activity"/>
    <property type="evidence" value="ECO:0007669"/>
    <property type="project" value="UniProtKB-EC"/>
</dbReference>
<dbReference type="GO" id="GO:0044027">
    <property type="term" value="P:negative regulation of gene expression via chromosomal CpG island methylation"/>
    <property type="evidence" value="ECO:0007669"/>
    <property type="project" value="TreeGrafter"/>
</dbReference>
<feature type="region of interest" description="Disordered" evidence="5">
    <location>
        <begin position="1"/>
        <end position="42"/>
    </location>
</feature>
<dbReference type="EMBL" id="LXQA010055456">
    <property type="protein sequence ID" value="MCI04451.1"/>
    <property type="molecule type" value="Genomic_DNA"/>
</dbReference>
<evidence type="ECO:0000256" key="3">
    <source>
        <dbReference type="ARBA" id="ARBA00022679"/>
    </source>
</evidence>
<dbReference type="GO" id="GO:0005634">
    <property type="term" value="C:nucleus"/>
    <property type="evidence" value="ECO:0007669"/>
    <property type="project" value="TreeGrafter"/>
</dbReference>
<dbReference type="PANTHER" id="PTHR10629:SF52">
    <property type="entry name" value="DNA (CYTOSINE-5)-METHYLTRANSFERASE 1"/>
    <property type="match status" value="1"/>
</dbReference>
<dbReference type="InterPro" id="IPR050390">
    <property type="entry name" value="C5-Methyltransferase"/>
</dbReference>
<evidence type="ECO:0000256" key="2">
    <source>
        <dbReference type="ARBA" id="ARBA00022603"/>
    </source>
</evidence>
<comment type="caution">
    <text evidence="6">The sequence shown here is derived from an EMBL/GenBank/DDBJ whole genome shotgun (WGS) entry which is preliminary data.</text>
</comment>
<dbReference type="GO" id="GO:0032259">
    <property type="term" value="P:methylation"/>
    <property type="evidence" value="ECO:0007669"/>
    <property type="project" value="UniProtKB-KW"/>
</dbReference>
<dbReference type="PANTHER" id="PTHR10629">
    <property type="entry name" value="CYTOSINE-SPECIFIC METHYLTRANSFERASE"/>
    <property type="match status" value="1"/>
</dbReference>
<dbReference type="Proteomes" id="UP000265520">
    <property type="component" value="Unassembled WGS sequence"/>
</dbReference>
<reference evidence="6 7" key="1">
    <citation type="journal article" date="2018" name="Front. Plant Sci.">
        <title>Red Clover (Trifolium pratense) and Zigzag Clover (T. medium) - A Picture of Genomic Similarities and Differences.</title>
        <authorList>
            <person name="Dluhosova J."/>
            <person name="Istvanek J."/>
            <person name="Nedelnik J."/>
            <person name="Repkova J."/>
        </authorList>
    </citation>
    <scope>NUCLEOTIDE SEQUENCE [LARGE SCALE GENOMIC DNA]</scope>
    <source>
        <strain evidence="7">cv. 10/8</strain>
        <tissue evidence="6">Leaf</tissue>
    </source>
</reference>
<dbReference type="Gene3D" id="2.30.30.490">
    <property type="match status" value="1"/>
</dbReference>
<proteinExistence type="predicted"/>
<dbReference type="AlphaFoldDB" id="A0A392NXC0"/>
<feature type="non-terminal residue" evidence="6">
    <location>
        <position position="133"/>
    </location>
</feature>
<dbReference type="Pfam" id="PF00145">
    <property type="entry name" value="DNA_methylase"/>
    <property type="match status" value="1"/>
</dbReference>